<evidence type="ECO:0000259" key="5">
    <source>
        <dbReference type="SMART" id="SM00722"/>
    </source>
</evidence>
<feature type="region of interest" description="Disordered" evidence="4">
    <location>
        <begin position="547"/>
        <end position="567"/>
    </location>
</feature>
<dbReference type="Proteomes" id="UP000503129">
    <property type="component" value="Chromosome"/>
</dbReference>
<dbReference type="InterPro" id="IPR011050">
    <property type="entry name" value="Pectin_lyase_fold/virulence"/>
</dbReference>
<evidence type="ECO:0000313" key="6">
    <source>
        <dbReference type="EMBL" id="QDL09964.1"/>
    </source>
</evidence>
<accession>A0A856MIA5</accession>
<dbReference type="PANTHER" id="PTHR22990">
    <property type="entry name" value="F-BOX ONLY PROTEIN"/>
    <property type="match status" value="1"/>
</dbReference>
<dbReference type="EMBL" id="CP030118">
    <property type="protein sequence ID" value="QDL09964.1"/>
    <property type="molecule type" value="Genomic_DNA"/>
</dbReference>
<dbReference type="KEGG" id="bsen:DP114_20575"/>
<dbReference type="InterPro" id="IPR051550">
    <property type="entry name" value="SCF-Subunits/Alg-Epimerases"/>
</dbReference>
<evidence type="ECO:0000256" key="3">
    <source>
        <dbReference type="ARBA" id="ARBA00022786"/>
    </source>
</evidence>
<evidence type="ECO:0000256" key="2">
    <source>
        <dbReference type="ARBA" id="ARBA00022737"/>
    </source>
</evidence>
<keyword evidence="7" id="KW-1185">Reference proteome</keyword>
<evidence type="ECO:0000313" key="7">
    <source>
        <dbReference type="Proteomes" id="UP000503129"/>
    </source>
</evidence>
<reference evidence="6 7" key="1">
    <citation type="submission" date="2018-06" db="EMBL/GenBank/DDBJ databases">
        <title>Comparative genomics of Brasilonema spp. strains.</title>
        <authorList>
            <person name="Alvarenga D.O."/>
            <person name="Fiore M.F."/>
            <person name="Varani A.M."/>
        </authorList>
    </citation>
    <scope>NUCLEOTIDE SEQUENCE [LARGE SCALE GENOMIC DNA]</scope>
    <source>
        <strain evidence="6 7">CENA114</strain>
    </source>
</reference>
<dbReference type="SMART" id="SM00722">
    <property type="entry name" value="CASH"/>
    <property type="match status" value="1"/>
</dbReference>
<dbReference type="NCBIfam" id="TIGR03804">
    <property type="entry name" value="para_beta_helix"/>
    <property type="match status" value="2"/>
</dbReference>
<dbReference type="InterPro" id="IPR006626">
    <property type="entry name" value="PbH1"/>
</dbReference>
<dbReference type="PANTHER" id="PTHR22990:SF15">
    <property type="entry name" value="F-BOX ONLY PROTEIN 10"/>
    <property type="match status" value="1"/>
</dbReference>
<dbReference type="SMART" id="SM00710">
    <property type="entry name" value="PbH1"/>
    <property type="match status" value="6"/>
</dbReference>
<feature type="region of interest" description="Disordered" evidence="4">
    <location>
        <begin position="330"/>
        <end position="375"/>
    </location>
</feature>
<dbReference type="Gene3D" id="2.160.20.10">
    <property type="entry name" value="Single-stranded right-handed beta-helix, Pectin lyase-like"/>
    <property type="match status" value="1"/>
</dbReference>
<dbReference type="AlphaFoldDB" id="A0A856MIA5"/>
<gene>
    <name evidence="6" type="ORF">DP114_20575</name>
</gene>
<feature type="compositionally biased region" description="Polar residues" evidence="4">
    <location>
        <begin position="548"/>
        <end position="567"/>
    </location>
</feature>
<keyword evidence="2" id="KW-0677">Repeat</keyword>
<dbReference type="InterPro" id="IPR011459">
    <property type="entry name" value="DUF1565"/>
</dbReference>
<dbReference type="Pfam" id="PF07602">
    <property type="entry name" value="DUF1565"/>
    <property type="match status" value="1"/>
</dbReference>
<name>A0A856MIA5_9CYAN</name>
<protein>
    <recommendedName>
        <fullName evidence="5">Carbohydrate-binding/sugar hydrolysis domain-containing protein</fullName>
    </recommendedName>
</protein>
<evidence type="ECO:0000256" key="1">
    <source>
        <dbReference type="ARBA" id="ARBA00004906"/>
    </source>
</evidence>
<dbReference type="SUPFAM" id="SSF51126">
    <property type="entry name" value="Pectin lyase-like"/>
    <property type="match status" value="1"/>
</dbReference>
<keyword evidence="3" id="KW-0833">Ubl conjugation pathway</keyword>
<dbReference type="InterPro" id="IPR006633">
    <property type="entry name" value="Carb-bd_sugar_hydrolysis-dom"/>
</dbReference>
<feature type="compositionally biased region" description="Polar residues" evidence="4">
    <location>
        <begin position="388"/>
        <end position="408"/>
    </location>
</feature>
<feature type="compositionally biased region" description="Polar residues" evidence="4">
    <location>
        <begin position="424"/>
        <end position="434"/>
    </location>
</feature>
<feature type="compositionally biased region" description="Low complexity" evidence="4">
    <location>
        <begin position="337"/>
        <end position="356"/>
    </location>
</feature>
<feature type="domain" description="Carbohydrate-binding/sugar hydrolysis" evidence="5">
    <location>
        <begin position="103"/>
        <end position="265"/>
    </location>
</feature>
<proteinExistence type="predicted"/>
<feature type="region of interest" description="Disordered" evidence="4">
    <location>
        <begin position="388"/>
        <end position="434"/>
    </location>
</feature>
<dbReference type="InterPro" id="IPR022441">
    <property type="entry name" value="Para_beta_helix_rpt-2"/>
</dbReference>
<feature type="compositionally biased region" description="Polar residues" evidence="4">
    <location>
        <begin position="357"/>
        <end position="375"/>
    </location>
</feature>
<comment type="pathway">
    <text evidence="1">Protein modification; protein ubiquitination.</text>
</comment>
<sequence>MAMLGANLDVAIAQIPRTTDGKQLDVKTISQVNTLFVNPSVGDDKVNNGSEGTPFKTISKALRIAGPNTVIMLSSGTYTAETGESFPLILKPNISIQGDSGSKGRGIVIKGGDTYLSRTFGGKNVTIVGANQSKLTGVTITNPNSRGYGLWIEYSNPVIVENTFTGSTQDGIAVTGNSTPNIRNNFFYQNGANGITLSGNSQAEVRENLFQQTGFGVNITENAQPIVVSNSIQDNRSGIVVQANARPILRNNLIQGSKEDGLVAISQAMPNLGTASEPGGNQFRNNARYDINASAAKQIFPVFGNNLANNRINGKVDLTGTTAVADAGMGTTLARGNSPANLSPSPRLPLPTSSNNVSAGLNNQLQPLTPANSPLSATATNQQQLYAQNSGLPTPNSLTRYGGQSPTRTLPPRQGAPTRGIQPLANTSNTSRQANYVRISPGSVEFTAPQTASNTVDAGIQESRDARNLPQMTAPSPLPPSGRQLPQVNATSSNQVALAPVQGVQTQGESGLPRLEAAPVGEAALLPVPNTNIPLGNTSNMRKVAVPQRSSTTAYVDSSSPSPRGESQMNLRYRVVVEVQNEKEQELVKFLAPNAFPTVWRGKGVMQIGVFNTRNNADSMIKILNNNGLKAVVEPVN</sequence>
<organism evidence="6 7">
    <name type="scientific">Brasilonema sennae CENA114</name>
    <dbReference type="NCBI Taxonomy" id="415709"/>
    <lineage>
        <taxon>Bacteria</taxon>
        <taxon>Bacillati</taxon>
        <taxon>Cyanobacteriota</taxon>
        <taxon>Cyanophyceae</taxon>
        <taxon>Nostocales</taxon>
        <taxon>Scytonemataceae</taxon>
        <taxon>Brasilonema</taxon>
        <taxon>Bromeliae group (in: Brasilonema)</taxon>
    </lineage>
</organism>
<dbReference type="InterPro" id="IPR012334">
    <property type="entry name" value="Pectin_lyas_fold"/>
</dbReference>
<evidence type="ECO:0000256" key="4">
    <source>
        <dbReference type="SAM" id="MobiDB-lite"/>
    </source>
</evidence>